<gene>
    <name evidence="3" type="ORF">DET48_13829</name>
</gene>
<keyword evidence="2 3" id="KW-0808">Transferase</keyword>
<dbReference type="PANTHER" id="PTHR30160">
    <property type="entry name" value="TETRAACYLDISACCHARIDE 4'-KINASE-RELATED"/>
    <property type="match status" value="1"/>
</dbReference>
<dbReference type="RefSeq" id="WP_112404683.1">
    <property type="nucleotide sequence ID" value="NZ_QLTR01000038.1"/>
</dbReference>
<dbReference type="Proteomes" id="UP000248729">
    <property type="component" value="Unassembled WGS sequence"/>
</dbReference>
<reference evidence="3 4" key="1">
    <citation type="submission" date="2018-06" db="EMBL/GenBank/DDBJ databases">
        <title>Freshwater and sediment microbial communities from various areas in North America, analyzing microbe dynamics in response to fracking.</title>
        <authorList>
            <person name="Lamendella R."/>
        </authorList>
    </citation>
    <scope>NUCLEOTIDE SEQUENCE [LARGE SCALE GENOMIC DNA]</scope>
    <source>
        <strain evidence="3 4">99A</strain>
    </source>
</reference>
<evidence type="ECO:0000256" key="2">
    <source>
        <dbReference type="ARBA" id="ARBA00022679"/>
    </source>
</evidence>
<comment type="caution">
    <text evidence="3">The sequence shown here is derived from an EMBL/GenBank/DDBJ whole genome shotgun (WGS) entry which is preliminary data.</text>
</comment>
<dbReference type="SUPFAM" id="SSF53756">
    <property type="entry name" value="UDP-Glycosyltransferase/glycogen phosphorylase"/>
    <property type="match status" value="1"/>
</dbReference>
<sequence length="356" mass="41151">MKLREKLRQFDKVRRQKLVWIEKLFYKAISLNRKPEKTSIDKKEIKKILIVRNNKRIGNVLFLIPFVDQTIKIYPDAKIDLILMEPWQGQFFDGFKINKILYSKLRMSGILNFTKTIRAANKENYDLILCPFGSSTDTIISGLISSRNKVSSYDNTRSRIFPNSNQYDEKFTHTAYKPLSILEAMGNKLRFPIKHHITLSSDEKIKGIVDANRLKVNINELNVAFFRGARGKKRLSDATWNNILDRIESVSKVKINWIEILSKDLDYPLRQSNCRTFYSEDMRHLGSVLRHLDGFVCCDTGPLHLADAVGATCIGLFTETNIDDFGTLGSNSINIQGLEKLDEKTVFEKLYNWQTI</sequence>
<dbReference type="PANTHER" id="PTHR30160:SF7">
    <property type="entry name" value="ADP-HEPTOSE--LPS HEPTOSYLTRANSFERASE 2"/>
    <property type="match status" value="1"/>
</dbReference>
<dbReference type="InterPro" id="IPR051199">
    <property type="entry name" value="LPS_LOS_Heptosyltrfase"/>
</dbReference>
<evidence type="ECO:0000313" key="3">
    <source>
        <dbReference type="EMBL" id="RAS57094.1"/>
    </source>
</evidence>
<dbReference type="Gene3D" id="3.40.50.2000">
    <property type="entry name" value="Glycogen Phosphorylase B"/>
    <property type="match status" value="2"/>
</dbReference>
<name>A0A329E0D0_VIBDI</name>
<dbReference type="Pfam" id="PF01075">
    <property type="entry name" value="Glyco_transf_9"/>
    <property type="match status" value="1"/>
</dbReference>
<dbReference type="GO" id="GO:0008713">
    <property type="term" value="F:ADP-heptose-lipopolysaccharide heptosyltransferase activity"/>
    <property type="evidence" value="ECO:0007669"/>
    <property type="project" value="TreeGrafter"/>
</dbReference>
<proteinExistence type="predicted"/>
<evidence type="ECO:0000313" key="4">
    <source>
        <dbReference type="Proteomes" id="UP000248729"/>
    </source>
</evidence>
<protein>
    <submittedName>
        <fullName evidence="3">ADP-heptose:LPS heptosyltransferase</fullName>
    </submittedName>
</protein>
<dbReference type="GO" id="GO:0005829">
    <property type="term" value="C:cytosol"/>
    <property type="evidence" value="ECO:0007669"/>
    <property type="project" value="TreeGrafter"/>
</dbReference>
<evidence type="ECO:0000256" key="1">
    <source>
        <dbReference type="ARBA" id="ARBA00022676"/>
    </source>
</evidence>
<keyword evidence="1" id="KW-0328">Glycosyltransferase</keyword>
<dbReference type="EMBL" id="QLTR01000038">
    <property type="protein sequence ID" value="RAS57094.1"/>
    <property type="molecule type" value="Genomic_DNA"/>
</dbReference>
<dbReference type="GO" id="GO:0009244">
    <property type="term" value="P:lipopolysaccharide core region biosynthetic process"/>
    <property type="evidence" value="ECO:0007669"/>
    <property type="project" value="TreeGrafter"/>
</dbReference>
<organism evidence="3 4">
    <name type="scientific">Vibrio diazotrophicus</name>
    <dbReference type="NCBI Taxonomy" id="685"/>
    <lineage>
        <taxon>Bacteria</taxon>
        <taxon>Pseudomonadati</taxon>
        <taxon>Pseudomonadota</taxon>
        <taxon>Gammaproteobacteria</taxon>
        <taxon>Vibrionales</taxon>
        <taxon>Vibrionaceae</taxon>
        <taxon>Vibrio</taxon>
    </lineage>
</organism>
<accession>A0A329E0D0</accession>
<dbReference type="AlphaFoldDB" id="A0A329E0D0"/>
<dbReference type="InterPro" id="IPR002201">
    <property type="entry name" value="Glyco_trans_9"/>
</dbReference>